<gene>
    <name evidence="4" type="ORF">LCGC14_2073610</name>
</gene>
<dbReference type="SUPFAM" id="SSF53335">
    <property type="entry name" value="S-adenosyl-L-methionine-dependent methyltransferases"/>
    <property type="match status" value="1"/>
</dbReference>
<dbReference type="InterPro" id="IPR029063">
    <property type="entry name" value="SAM-dependent_MTases_sf"/>
</dbReference>
<dbReference type="PANTHER" id="PTHR46098:SF1">
    <property type="entry name" value="TRNA (CYTOSINE(38)-C(5))-METHYLTRANSFERASE"/>
    <property type="match status" value="1"/>
</dbReference>
<protein>
    <recommendedName>
        <fullName evidence="5">DNA (cytosine-5-)-methyltransferase</fullName>
    </recommendedName>
</protein>
<keyword evidence="2" id="KW-0808">Transferase</keyword>
<dbReference type="InterPro" id="IPR050750">
    <property type="entry name" value="C5-MTase"/>
</dbReference>
<dbReference type="GO" id="GO:0008168">
    <property type="term" value="F:methyltransferase activity"/>
    <property type="evidence" value="ECO:0007669"/>
    <property type="project" value="UniProtKB-KW"/>
</dbReference>
<comment type="caution">
    <text evidence="4">The sequence shown here is derived from an EMBL/GenBank/DDBJ whole genome shotgun (WGS) entry which is preliminary data.</text>
</comment>
<feature type="non-terminal residue" evidence="4">
    <location>
        <position position="128"/>
    </location>
</feature>
<name>A0A0F9HER6_9ZZZZ</name>
<dbReference type="PANTHER" id="PTHR46098">
    <property type="entry name" value="TRNA (CYTOSINE(38)-C(5))-METHYLTRANSFERASE"/>
    <property type="match status" value="1"/>
</dbReference>
<reference evidence="4" key="1">
    <citation type="journal article" date="2015" name="Nature">
        <title>Complex archaea that bridge the gap between prokaryotes and eukaryotes.</title>
        <authorList>
            <person name="Spang A."/>
            <person name="Saw J.H."/>
            <person name="Jorgensen S.L."/>
            <person name="Zaremba-Niedzwiedzka K."/>
            <person name="Martijn J."/>
            <person name="Lind A.E."/>
            <person name="van Eijk R."/>
            <person name="Schleper C."/>
            <person name="Guy L."/>
            <person name="Ettema T.J."/>
        </authorList>
    </citation>
    <scope>NUCLEOTIDE SEQUENCE</scope>
</reference>
<evidence type="ECO:0008006" key="5">
    <source>
        <dbReference type="Google" id="ProtNLM"/>
    </source>
</evidence>
<dbReference type="PROSITE" id="PS51679">
    <property type="entry name" value="SAM_MT_C5"/>
    <property type="match status" value="1"/>
</dbReference>
<organism evidence="4">
    <name type="scientific">marine sediment metagenome</name>
    <dbReference type="NCBI Taxonomy" id="412755"/>
    <lineage>
        <taxon>unclassified sequences</taxon>
        <taxon>metagenomes</taxon>
        <taxon>ecological metagenomes</taxon>
    </lineage>
</organism>
<dbReference type="PRINTS" id="PR00105">
    <property type="entry name" value="C5METTRFRASE"/>
</dbReference>
<accession>A0A0F9HER6</accession>
<keyword evidence="1" id="KW-0489">Methyltransferase</keyword>
<dbReference type="AlphaFoldDB" id="A0A0F9HER6"/>
<evidence type="ECO:0000256" key="3">
    <source>
        <dbReference type="ARBA" id="ARBA00022691"/>
    </source>
</evidence>
<keyword evidence="3" id="KW-0949">S-adenosyl-L-methionine</keyword>
<dbReference type="Gene3D" id="3.40.50.150">
    <property type="entry name" value="Vaccinia Virus protein VP39"/>
    <property type="match status" value="1"/>
</dbReference>
<dbReference type="GO" id="GO:0032259">
    <property type="term" value="P:methylation"/>
    <property type="evidence" value="ECO:0007669"/>
    <property type="project" value="UniProtKB-KW"/>
</dbReference>
<dbReference type="EMBL" id="LAZR01024919">
    <property type="protein sequence ID" value="KKL73572.1"/>
    <property type="molecule type" value="Genomic_DNA"/>
</dbReference>
<evidence type="ECO:0000256" key="1">
    <source>
        <dbReference type="ARBA" id="ARBA00022603"/>
    </source>
</evidence>
<evidence type="ECO:0000256" key="2">
    <source>
        <dbReference type="ARBA" id="ARBA00022679"/>
    </source>
</evidence>
<dbReference type="Pfam" id="PF00145">
    <property type="entry name" value="DNA_methylase"/>
    <property type="match status" value="1"/>
</dbReference>
<dbReference type="InterPro" id="IPR001525">
    <property type="entry name" value="C5_MeTfrase"/>
</dbReference>
<evidence type="ECO:0000313" key="4">
    <source>
        <dbReference type="EMBL" id="KKL73572.1"/>
    </source>
</evidence>
<proteinExistence type="predicted"/>
<sequence>MRVIDLFSGMGGFSFGFKQKQFQIDQGVDSWDKALKTYSTYLKAPTKQIKIDEYFPTKKDFDLVIVGGSPCQDFSRQNTKRNIYSKRASLVLDYCRIIKAIQPEVFVFENVIGLAKWAETAIFELKGY</sequence>